<sequence length="179" mass="21466">MDGLFVLAFLFVFISSISTVLKEANKKKQNDELDKKIEDIYKRTMQDNNKNKKPNKIKKDENVKKIGNLEKHYDEAIRDDYKEMAEDYFSDKRRKLDEYLSRDIKDRLREYKENKEIKLNQEKEEKIDLLNTEENCPYNQIESEEIGEKNIQFSRNNLAKSIVIKEILDKPLALRRINE</sequence>
<accession>A0A9E7IXC1</accession>
<dbReference type="EMBL" id="CP096649">
    <property type="protein sequence ID" value="UQK59740.1"/>
    <property type="molecule type" value="Genomic_DNA"/>
</dbReference>
<dbReference type="Proteomes" id="UP000831151">
    <property type="component" value="Chromosome"/>
</dbReference>
<keyword evidence="1" id="KW-0175">Coiled coil</keyword>
<proteinExistence type="predicted"/>
<feature type="coiled-coil region" evidence="1">
    <location>
        <begin position="101"/>
        <end position="132"/>
    </location>
</feature>
<organism evidence="2 3">
    <name type="scientific">Fenollaria massiliensis</name>
    <dbReference type="NCBI Taxonomy" id="938288"/>
    <lineage>
        <taxon>Bacteria</taxon>
        <taxon>Bacillati</taxon>
        <taxon>Bacillota</taxon>
        <taxon>Clostridia</taxon>
        <taxon>Eubacteriales</taxon>
        <taxon>Fenollaria</taxon>
    </lineage>
</organism>
<evidence type="ECO:0000313" key="3">
    <source>
        <dbReference type="Proteomes" id="UP000831151"/>
    </source>
</evidence>
<name>A0A9E7IXC1_9FIRM</name>
<protein>
    <submittedName>
        <fullName evidence="2">Uncharacterized protein</fullName>
    </submittedName>
</protein>
<evidence type="ECO:0000313" key="2">
    <source>
        <dbReference type="EMBL" id="UQK59740.1"/>
    </source>
</evidence>
<dbReference type="KEGG" id="fms:M1R53_03600"/>
<reference evidence="2" key="1">
    <citation type="submission" date="2022-04" db="EMBL/GenBank/DDBJ databases">
        <title>Complete genome sequences of Ezakiella coagulans and Fenollaria massiliensis.</title>
        <authorList>
            <person name="France M.T."/>
            <person name="Clifford J."/>
            <person name="Narina S."/>
            <person name="Rutt L."/>
            <person name="Ravel J."/>
        </authorList>
    </citation>
    <scope>NUCLEOTIDE SEQUENCE</scope>
    <source>
        <strain evidence="2">C0061C2</strain>
    </source>
</reference>
<dbReference type="AlphaFoldDB" id="A0A9E7IXC1"/>
<keyword evidence="3" id="KW-1185">Reference proteome</keyword>
<dbReference type="RefSeq" id="WP_249243097.1">
    <property type="nucleotide sequence ID" value="NZ_CP096649.1"/>
</dbReference>
<gene>
    <name evidence="2" type="ORF">M1R53_03600</name>
</gene>
<evidence type="ECO:0000256" key="1">
    <source>
        <dbReference type="SAM" id="Coils"/>
    </source>
</evidence>